<organism evidence="1 2">
    <name type="scientific">Saccharomyces cerevisiae (strain AWRI1631)</name>
    <name type="common">Baker's yeast</name>
    <dbReference type="NCBI Taxonomy" id="545124"/>
    <lineage>
        <taxon>Eukaryota</taxon>
        <taxon>Fungi</taxon>
        <taxon>Dikarya</taxon>
        <taxon>Ascomycota</taxon>
        <taxon>Saccharomycotina</taxon>
        <taxon>Saccharomycetes</taxon>
        <taxon>Saccharomycetales</taxon>
        <taxon>Saccharomycetaceae</taxon>
        <taxon>Saccharomyces</taxon>
    </lineage>
</organism>
<evidence type="ECO:0000313" key="1">
    <source>
        <dbReference type="EMBL" id="EDZ72268.1"/>
    </source>
</evidence>
<dbReference type="AlphaFoldDB" id="B5VIH0"/>
<accession>B5VIH0</accession>
<dbReference type="EMBL" id="ABSV01000849">
    <property type="protein sequence ID" value="EDZ72268.1"/>
    <property type="molecule type" value="Genomic_DNA"/>
</dbReference>
<gene>
    <name evidence="1" type="ORF">AWRI1631_70940</name>
</gene>
<evidence type="ECO:0000313" key="2">
    <source>
        <dbReference type="Proteomes" id="UP000008988"/>
    </source>
</evidence>
<sequence length="36" mass="4603">MKKFFLHQHLPGKAFHFFFSEKKIFKWATLRFRCLW</sequence>
<name>B5VIH0_YEAS6</name>
<reference evidence="1 2" key="1">
    <citation type="journal article" date="2008" name="FEMS Yeast Res.">
        <title>Comparative genome analysis of a Saccharomyces cerevisiae wine strain.</title>
        <authorList>
            <person name="Borneman A.R."/>
            <person name="Forgan A.H."/>
            <person name="Pretorius I.S."/>
            <person name="Chambers P.J."/>
        </authorList>
    </citation>
    <scope>NUCLEOTIDE SEQUENCE [LARGE SCALE GENOMIC DNA]</scope>
    <source>
        <strain evidence="1 2">AWRI1631</strain>
    </source>
</reference>
<protein>
    <submittedName>
        <fullName evidence="1">Uncharacterized protein</fullName>
    </submittedName>
</protein>
<dbReference type="Proteomes" id="UP000008988">
    <property type="component" value="Unassembled WGS sequence"/>
</dbReference>
<proteinExistence type="predicted"/>
<comment type="caution">
    <text evidence="1">The sequence shown here is derived from an EMBL/GenBank/DDBJ whole genome shotgun (WGS) entry which is preliminary data.</text>
</comment>